<organism evidence="1 2">
    <name type="scientific">Effrenium voratum</name>
    <dbReference type="NCBI Taxonomy" id="2562239"/>
    <lineage>
        <taxon>Eukaryota</taxon>
        <taxon>Sar</taxon>
        <taxon>Alveolata</taxon>
        <taxon>Dinophyceae</taxon>
        <taxon>Suessiales</taxon>
        <taxon>Symbiodiniaceae</taxon>
        <taxon>Effrenium</taxon>
    </lineage>
</organism>
<gene>
    <name evidence="1" type="ORF">EVOR1521_LOCUS2942</name>
</gene>
<dbReference type="AlphaFoldDB" id="A0AA36HQU2"/>
<evidence type="ECO:0000313" key="2">
    <source>
        <dbReference type="Proteomes" id="UP001178507"/>
    </source>
</evidence>
<dbReference type="Pfam" id="PF12228">
    <property type="entry name" value="DUF3604"/>
    <property type="match status" value="1"/>
</dbReference>
<dbReference type="InterPro" id="IPR022028">
    <property type="entry name" value="DUF3604"/>
</dbReference>
<evidence type="ECO:0000313" key="1">
    <source>
        <dbReference type="EMBL" id="CAJ1372982.1"/>
    </source>
</evidence>
<name>A0AA36HQU2_9DINO</name>
<sequence length="575" mass="62354">MTADPDTAYRYAKGLPVVNPGHQGRVQIDTPLDFLVIADHAVMLGGVRHIVDKGIPTEGMGLVDQARAWYAQRWLRGVVADDEGMAAFASFLPQPMSVEEAAAAPLGAGIPGWRAMARTSWQETIAVTDSHYEPGKFTSFIGWEWSSIPAGANMHRVVFTPNGADVAGQFQPFSTSDSNYPEDLWNWLGETSERTGAEFVAIPHNSNISKGYMFSETNLRSEPITAEMAATRMEWEPVAEITQFKGDSETHPSLSPDDEFADFETYTHYIQQNAPEYTPVAGDYVRSALLSGLEIENKIGANPFAFGVIGSTDSHTGLASAEEPNFWGKFPRDTTPFGKTAGWRTGSGGSLGPNGWSMSASGLAAVWAEENTRESIFAAFKRREVYGTTGPRIAVRFFGGWDYDVAAAEAGDLADIGYAGGVPMGGDLTGAPTGQAPQFLVRATKDPKSGNLDRVQIVKGWLGADGETQERVYDVVWSDGRVTDANGKVQAVGNTVDITTGRYENTIGAAELSAVWEDPDFDASQNAFYYARVLEIPTPRHSLFDALALGIDVEETNHPATIQERAYSSAIWYKP</sequence>
<comment type="caution">
    <text evidence="1">The sequence shown here is derived from an EMBL/GenBank/DDBJ whole genome shotgun (WGS) entry which is preliminary data.</text>
</comment>
<dbReference type="EMBL" id="CAUJNA010000168">
    <property type="protein sequence ID" value="CAJ1372982.1"/>
    <property type="molecule type" value="Genomic_DNA"/>
</dbReference>
<protein>
    <recommendedName>
        <fullName evidence="3">DUF3604 domain-containing protein</fullName>
    </recommendedName>
</protein>
<reference evidence="1" key="1">
    <citation type="submission" date="2023-08" db="EMBL/GenBank/DDBJ databases">
        <authorList>
            <person name="Chen Y."/>
            <person name="Shah S."/>
            <person name="Dougan E. K."/>
            <person name="Thang M."/>
            <person name="Chan C."/>
        </authorList>
    </citation>
    <scope>NUCLEOTIDE SEQUENCE</scope>
</reference>
<keyword evidence="2" id="KW-1185">Reference proteome</keyword>
<accession>A0AA36HQU2</accession>
<evidence type="ECO:0008006" key="3">
    <source>
        <dbReference type="Google" id="ProtNLM"/>
    </source>
</evidence>
<dbReference type="Proteomes" id="UP001178507">
    <property type="component" value="Unassembled WGS sequence"/>
</dbReference>
<proteinExistence type="predicted"/>